<dbReference type="EMBL" id="SZZH01000005">
    <property type="protein sequence ID" value="TKV57362.1"/>
    <property type="molecule type" value="Genomic_DNA"/>
</dbReference>
<dbReference type="CDD" id="cd17535">
    <property type="entry name" value="REC_NarL-like"/>
    <property type="match status" value="1"/>
</dbReference>
<evidence type="ECO:0000313" key="8">
    <source>
        <dbReference type="Proteomes" id="UP000306985"/>
    </source>
</evidence>
<dbReference type="Gene3D" id="3.30.565.10">
    <property type="entry name" value="Histidine kinase-like ATPase, C-terminal domain"/>
    <property type="match status" value="1"/>
</dbReference>
<evidence type="ECO:0000256" key="3">
    <source>
        <dbReference type="ARBA" id="ARBA00023012"/>
    </source>
</evidence>
<dbReference type="Gene3D" id="3.40.50.2300">
    <property type="match status" value="1"/>
</dbReference>
<feature type="modified residue" description="4-aspartylphosphate" evidence="4">
    <location>
        <position position="507"/>
    </location>
</feature>
<dbReference type="SUPFAM" id="SSF52172">
    <property type="entry name" value="CheY-like"/>
    <property type="match status" value="1"/>
</dbReference>
<dbReference type="Pfam" id="PF02518">
    <property type="entry name" value="HATPase_c"/>
    <property type="match status" value="1"/>
</dbReference>
<dbReference type="Pfam" id="PF00072">
    <property type="entry name" value="Response_reg"/>
    <property type="match status" value="1"/>
</dbReference>
<keyword evidence="8" id="KW-1185">Reference proteome</keyword>
<keyword evidence="2" id="KW-0418">Kinase</keyword>
<feature type="compositionally biased region" description="Low complexity" evidence="5">
    <location>
        <begin position="29"/>
        <end position="39"/>
    </location>
</feature>
<dbReference type="PANTHER" id="PTHR24421:SF58">
    <property type="entry name" value="SIGNAL TRANSDUCTION HISTIDINE-PROTEIN KINASE_PHOSPHATASE UHPB"/>
    <property type="match status" value="1"/>
</dbReference>
<accession>A0A4U6QBR7</accession>
<feature type="region of interest" description="Disordered" evidence="5">
    <location>
        <begin position="1"/>
        <end position="49"/>
    </location>
</feature>
<evidence type="ECO:0000256" key="1">
    <source>
        <dbReference type="ARBA" id="ARBA00022679"/>
    </source>
</evidence>
<organism evidence="7 8">
    <name type="scientific">Nakamurella flava</name>
    <dbReference type="NCBI Taxonomy" id="2576308"/>
    <lineage>
        <taxon>Bacteria</taxon>
        <taxon>Bacillati</taxon>
        <taxon>Actinomycetota</taxon>
        <taxon>Actinomycetes</taxon>
        <taxon>Nakamurellales</taxon>
        <taxon>Nakamurellaceae</taxon>
        <taxon>Nakamurella</taxon>
    </lineage>
</organism>
<dbReference type="SUPFAM" id="SSF55781">
    <property type="entry name" value="GAF domain-like"/>
    <property type="match status" value="1"/>
</dbReference>
<dbReference type="OrthoDB" id="4069167at2"/>
<dbReference type="GO" id="GO:0016301">
    <property type="term" value="F:kinase activity"/>
    <property type="evidence" value="ECO:0007669"/>
    <property type="project" value="UniProtKB-KW"/>
</dbReference>
<evidence type="ECO:0000313" key="7">
    <source>
        <dbReference type="EMBL" id="TKV57362.1"/>
    </source>
</evidence>
<dbReference type="InterPro" id="IPR001789">
    <property type="entry name" value="Sig_transdc_resp-reg_receiver"/>
</dbReference>
<sequence length="571" mass="60893">MSNHDARHPATPPERHAGRTPASPDGPGATTLLARTTAADLGPPPDVTADSRILRKVLDEMATRLPAEELLDSLAAFVAAAIGEGAVIWPAVGDPRLDGRPVVSHPDPDVRRAVRRALAGSHPRPGTTRPDTVHRLRDDLGAATGAAIVTAVHRAGHLLGHIAAFSTGAGDFGRGEQRLLERLARAAAAALDQIAHETTAPPAGPLPRQRTGERSVGRQLPRQPGPAWSPAEQLAHIEDEERRSLADALTEEPIQRIVSGLLTLEHLRGRLDPNARRVVDEVTGQLEESLAWLRNLIVIALTPPDLAGGLGRALGALARSIFAGTGTRVTVTGPNHVPLDPGTMETTYRILREALTNVRRHAAAGSVTLQIDTHHDEVVLRLIDDGRGTTGLTEATLSRGVTSMRARAENVGARLRIHSAPGRGTTVTLALTARRRTTHTRPPFTTAPTTGQRTKRIVVCDDQRDLREAIRLVLTDVPRFRIVAEAENGPSGLHEIRLHRPDLILLDVSMPGGGPDLARAAKDASPTSHIVVFSGRDDAATRDAMLAAGADQYVLKSGRLRLLLEALDNAG</sequence>
<dbReference type="InterPro" id="IPR058245">
    <property type="entry name" value="NreC/VraR/RcsB-like_REC"/>
</dbReference>
<name>A0A4U6QBR7_9ACTN</name>
<dbReference type="RefSeq" id="WP_137451066.1">
    <property type="nucleotide sequence ID" value="NZ_SZZH01000005.1"/>
</dbReference>
<proteinExistence type="predicted"/>
<dbReference type="GO" id="GO:0000160">
    <property type="term" value="P:phosphorelay signal transduction system"/>
    <property type="evidence" value="ECO:0007669"/>
    <property type="project" value="UniProtKB-KW"/>
</dbReference>
<dbReference type="Proteomes" id="UP000306985">
    <property type="component" value="Unassembled WGS sequence"/>
</dbReference>
<dbReference type="InterPro" id="IPR036890">
    <property type="entry name" value="HATPase_C_sf"/>
</dbReference>
<feature type="region of interest" description="Disordered" evidence="5">
    <location>
        <begin position="195"/>
        <end position="232"/>
    </location>
</feature>
<dbReference type="InterPro" id="IPR011006">
    <property type="entry name" value="CheY-like_superfamily"/>
</dbReference>
<dbReference type="InterPro" id="IPR003594">
    <property type="entry name" value="HATPase_dom"/>
</dbReference>
<evidence type="ECO:0000256" key="5">
    <source>
        <dbReference type="SAM" id="MobiDB-lite"/>
    </source>
</evidence>
<keyword evidence="3" id="KW-0902">Two-component regulatory system</keyword>
<dbReference type="PROSITE" id="PS50110">
    <property type="entry name" value="RESPONSE_REGULATORY"/>
    <property type="match status" value="1"/>
</dbReference>
<dbReference type="CDD" id="cd16917">
    <property type="entry name" value="HATPase_UhpB-NarQ-NarX-like"/>
    <property type="match status" value="1"/>
</dbReference>
<dbReference type="InterPro" id="IPR050482">
    <property type="entry name" value="Sensor_HK_TwoCompSys"/>
</dbReference>
<feature type="domain" description="Response regulatory" evidence="6">
    <location>
        <begin position="456"/>
        <end position="571"/>
    </location>
</feature>
<keyword evidence="1" id="KW-0808">Transferase</keyword>
<dbReference type="AlphaFoldDB" id="A0A4U6QBR7"/>
<feature type="compositionally biased region" description="Basic and acidic residues" evidence="5">
    <location>
        <begin position="1"/>
        <end position="17"/>
    </location>
</feature>
<dbReference type="SUPFAM" id="SSF55874">
    <property type="entry name" value="ATPase domain of HSP90 chaperone/DNA topoisomerase II/histidine kinase"/>
    <property type="match status" value="1"/>
</dbReference>
<gene>
    <name evidence="7" type="ORF">FDO65_17715</name>
</gene>
<keyword evidence="4" id="KW-0597">Phosphoprotein</keyword>
<evidence type="ECO:0000256" key="2">
    <source>
        <dbReference type="ARBA" id="ARBA00022777"/>
    </source>
</evidence>
<evidence type="ECO:0000259" key="6">
    <source>
        <dbReference type="PROSITE" id="PS50110"/>
    </source>
</evidence>
<evidence type="ECO:0000256" key="4">
    <source>
        <dbReference type="PROSITE-ProRule" id="PRU00169"/>
    </source>
</evidence>
<dbReference type="PANTHER" id="PTHR24421">
    <property type="entry name" value="NITRATE/NITRITE SENSOR PROTEIN NARX-RELATED"/>
    <property type="match status" value="1"/>
</dbReference>
<reference evidence="7 8" key="1">
    <citation type="submission" date="2019-05" db="EMBL/GenBank/DDBJ databases">
        <title>Nakamurella sp. N5BH11, whole genome shotgun sequence.</title>
        <authorList>
            <person name="Tuo L."/>
        </authorList>
    </citation>
    <scope>NUCLEOTIDE SEQUENCE [LARGE SCALE GENOMIC DNA]</scope>
    <source>
        <strain evidence="7 8">N5BH11</strain>
    </source>
</reference>
<comment type="caution">
    <text evidence="7">The sequence shown here is derived from an EMBL/GenBank/DDBJ whole genome shotgun (WGS) entry which is preliminary data.</text>
</comment>
<protein>
    <submittedName>
        <fullName evidence="7">Response regulator</fullName>
    </submittedName>
</protein>
<dbReference type="SMART" id="SM00448">
    <property type="entry name" value="REC"/>
    <property type="match status" value="1"/>
</dbReference>